<feature type="chain" id="PRO_5021719839" description="Curli production assembly/transport component CsgF" evidence="4">
    <location>
        <begin position="29"/>
        <end position="148"/>
    </location>
</feature>
<dbReference type="EMBL" id="VLTJ01000039">
    <property type="protein sequence ID" value="TSH90485.1"/>
    <property type="molecule type" value="Genomic_DNA"/>
</dbReference>
<name>A0A556AC71_9BURK</name>
<comment type="function">
    <text evidence="1">May be involved in the biogenesis of curli organelles.</text>
</comment>
<dbReference type="RefSeq" id="WP_143950402.1">
    <property type="nucleotide sequence ID" value="NZ_BAABMB010000003.1"/>
</dbReference>
<dbReference type="Pfam" id="PF10614">
    <property type="entry name" value="CsgF"/>
    <property type="match status" value="1"/>
</dbReference>
<proteinExistence type="predicted"/>
<keyword evidence="3 4" id="KW-0732">Signal</keyword>
<accession>A0A556AC71</accession>
<dbReference type="OrthoDB" id="1443407at2"/>
<sequence>MKIATRRFAAGLATALVAVLGAQPGAHATELIYYPVNPAFGGSPLNGNWMLGLAQAQNKHKDPDADTGFGGLNTSPLQNFNDALERAVLSQLAAAASSQIMGTDGSLRPGTVQTGNYIIDIVDLGGGLLRITTTDKLLGTSTSFQVGK</sequence>
<organism evidence="5 6">
    <name type="scientific">Verticiella sediminum</name>
    <dbReference type="NCBI Taxonomy" id="1247510"/>
    <lineage>
        <taxon>Bacteria</taxon>
        <taxon>Pseudomonadati</taxon>
        <taxon>Pseudomonadota</taxon>
        <taxon>Betaproteobacteria</taxon>
        <taxon>Burkholderiales</taxon>
        <taxon>Alcaligenaceae</taxon>
        <taxon>Verticiella</taxon>
    </lineage>
</organism>
<reference evidence="5 6" key="1">
    <citation type="submission" date="2019-07" db="EMBL/GenBank/DDBJ databases">
        <title>Qingshengfaniella alkalisoli gen. nov., sp. nov., isolated from saline soil.</title>
        <authorList>
            <person name="Xu L."/>
            <person name="Huang X.-X."/>
            <person name="Sun J.-Q."/>
        </authorList>
    </citation>
    <scope>NUCLEOTIDE SEQUENCE [LARGE SCALE GENOMIC DNA]</scope>
    <source>
        <strain evidence="5 6">DSM 27279</strain>
    </source>
</reference>
<evidence type="ECO:0000256" key="2">
    <source>
        <dbReference type="ARBA" id="ARBA00014031"/>
    </source>
</evidence>
<gene>
    <name evidence="5" type="ORF">FOZ76_21990</name>
</gene>
<evidence type="ECO:0000313" key="6">
    <source>
        <dbReference type="Proteomes" id="UP000318405"/>
    </source>
</evidence>
<keyword evidence="6" id="KW-1185">Reference proteome</keyword>
<dbReference type="InterPro" id="IPR018893">
    <property type="entry name" value="T8SS_CsgF"/>
</dbReference>
<dbReference type="Proteomes" id="UP000318405">
    <property type="component" value="Unassembled WGS sequence"/>
</dbReference>
<dbReference type="AlphaFoldDB" id="A0A556AC71"/>
<evidence type="ECO:0000313" key="5">
    <source>
        <dbReference type="EMBL" id="TSH90485.1"/>
    </source>
</evidence>
<evidence type="ECO:0000256" key="3">
    <source>
        <dbReference type="ARBA" id="ARBA00022729"/>
    </source>
</evidence>
<evidence type="ECO:0000256" key="4">
    <source>
        <dbReference type="SAM" id="SignalP"/>
    </source>
</evidence>
<evidence type="ECO:0000256" key="1">
    <source>
        <dbReference type="ARBA" id="ARBA00003989"/>
    </source>
</evidence>
<protein>
    <recommendedName>
        <fullName evidence="2">Curli production assembly/transport component CsgF</fullName>
    </recommendedName>
</protein>
<feature type="signal peptide" evidence="4">
    <location>
        <begin position="1"/>
        <end position="28"/>
    </location>
</feature>
<comment type="caution">
    <text evidence="5">The sequence shown here is derived from an EMBL/GenBank/DDBJ whole genome shotgun (WGS) entry which is preliminary data.</text>
</comment>